<evidence type="ECO:0000313" key="1">
    <source>
        <dbReference type="EMBL" id="CAG8676777.1"/>
    </source>
</evidence>
<dbReference type="AlphaFoldDB" id="A0A9N9EJP1"/>
<protein>
    <submittedName>
        <fullName evidence="1">4196_t:CDS:1</fullName>
    </submittedName>
</protein>
<keyword evidence="2" id="KW-1185">Reference proteome</keyword>
<dbReference type="OrthoDB" id="2437814at2759"/>
<accession>A0A9N9EJP1</accession>
<proteinExistence type="predicted"/>
<comment type="caution">
    <text evidence="1">The sequence shown here is derived from an EMBL/GenBank/DDBJ whole genome shotgun (WGS) entry which is preliminary data.</text>
</comment>
<feature type="non-terminal residue" evidence="1">
    <location>
        <position position="1"/>
    </location>
</feature>
<sequence length="105" mass="12163">DRNYFEYVSPNANEYDIDNPSLDNDSISFVSESLVSESTIIDDSDRDCEIEMQPFTWDKIGFEKAYAIADANEYEEFSWENAEIEDKNIDSASIFEQESEESTEE</sequence>
<name>A0A9N9EJP1_9GLOM</name>
<reference evidence="1" key="1">
    <citation type="submission" date="2021-06" db="EMBL/GenBank/DDBJ databases">
        <authorList>
            <person name="Kallberg Y."/>
            <person name="Tangrot J."/>
            <person name="Rosling A."/>
        </authorList>
    </citation>
    <scope>NUCLEOTIDE SEQUENCE</scope>
    <source>
        <strain evidence="1">MT106</strain>
    </source>
</reference>
<evidence type="ECO:0000313" key="2">
    <source>
        <dbReference type="Proteomes" id="UP000789831"/>
    </source>
</evidence>
<gene>
    <name evidence="1" type="ORF">AGERDE_LOCUS12495</name>
</gene>
<dbReference type="EMBL" id="CAJVPL010009101">
    <property type="protein sequence ID" value="CAG8676777.1"/>
    <property type="molecule type" value="Genomic_DNA"/>
</dbReference>
<organism evidence="1 2">
    <name type="scientific">Ambispora gerdemannii</name>
    <dbReference type="NCBI Taxonomy" id="144530"/>
    <lineage>
        <taxon>Eukaryota</taxon>
        <taxon>Fungi</taxon>
        <taxon>Fungi incertae sedis</taxon>
        <taxon>Mucoromycota</taxon>
        <taxon>Glomeromycotina</taxon>
        <taxon>Glomeromycetes</taxon>
        <taxon>Archaeosporales</taxon>
        <taxon>Ambisporaceae</taxon>
        <taxon>Ambispora</taxon>
    </lineage>
</organism>
<feature type="non-terminal residue" evidence="1">
    <location>
        <position position="105"/>
    </location>
</feature>
<dbReference type="Proteomes" id="UP000789831">
    <property type="component" value="Unassembled WGS sequence"/>
</dbReference>